<evidence type="ECO:0000313" key="7">
    <source>
        <dbReference type="EMBL" id="WVX84279.1"/>
    </source>
</evidence>
<proteinExistence type="predicted"/>
<evidence type="ECO:0000256" key="4">
    <source>
        <dbReference type="ARBA" id="ARBA00023163"/>
    </source>
</evidence>
<evidence type="ECO:0000313" key="8">
    <source>
        <dbReference type="Proteomes" id="UP001357223"/>
    </source>
</evidence>
<evidence type="ECO:0000256" key="5">
    <source>
        <dbReference type="PROSITE-ProRule" id="PRU00169"/>
    </source>
</evidence>
<keyword evidence="2" id="KW-0805">Transcription regulation</keyword>
<dbReference type="SMART" id="SM00448">
    <property type="entry name" value="REC"/>
    <property type="match status" value="1"/>
</dbReference>
<organism evidence="7 8">
    <name type="scientific">Niallia oryzisoli</name>
    <dbReference type="NCBI Taxonomy" id="1737571"/>
    <lineage>
        <taxon>Bacteria</taxon>
        <taxon>Bacillati</taxon>
        <taxon>Bacillota</taxon>
        <taxon>Bacilli</taxon>
        <taxon>Bacillales</taxon>
        <taxon>Bacillaceae</taxon>
        <taxon>Niallia</taxon>
    </lineage>
</organism>
<keyword evidence="3" id="KW-0238">DNA-binding</keyword>
<dbReference type="PANTHER" id="PTHR43214">
    <property type="entry name" value="TWO-COMPONENT RESPONSE REGULATOR"/>
    <property type="match status" value="1"/>
</dbReference>
<gene>
    <name evidence="7" type="ORF">R4Z09_15530</name>
</gene>
<dbReference type="PROSITE" id="PS50110">
    <property type="entry name" value="RESPONSE_REGULATORY"/>
    <property type="match status" value="1"/>
</dbReference>
<evidence type="ECO:0000256" key="1">
    <source>
        <dbReference type="ARBA" id="ARBA00022553"/>
    </source>
</evidence>
<dbReference type="PANTHER" id="PTHR43214:SF42">
    <property type="entry name" value="TRANSCRIPTIONAL REGULATORY PROTEIN DESR"/>
    <property type="match status" value="1"/>
</dbReference>
<dbReference type="CDD" id="cd19930">
    <property type="entry name" value="REC_DesR-like"/>
    <property type="match status" value="1"/>
</dbReference>
<dbReference type="Gene3D" id="3.40.50.2300">
    <property type="match status" value="1"/>
</dbReference>
<sequence>MIRIVIAEDQELLLGVIGALLNLEEDIEVVGQATNGQEAIALVHELQPDICIMDIEMPVMNGLDAADALISSDCRIIIMTTFARIGYVERAQESGVRGYLLKDSPSKDLIRSIRSIMNGKQIYSPELIDHDTSEFGEGVETFSEFQNDTCYRPKNPFRNVRKYFSTIIDKMKLPTG</sequence>
<reference evidence="7 8" key="1">
    <citation type="submission" date="2023-10" db="EMBL/GenBank/DDBJ databases">
        <title>Niallia locisalis sp.nov. isolated from a salt pond sample.</title>
        <authorList>
            <person name="Li X.-J."/>
            <person name="Dong L."/>
        </authorList>
    </citation>
    <scope>NUCLEOTIDE SEQUENCE [LARGE SCALE GENOMIC DNA]</scope>
    <source>
        <strain evidence="7 8">DSM 29761</strain>
    </source>
</reference>
<dbReference type="SUPFAM" id="SSF52172">
    <property type="entry name" value="CheY-like"/>
    <property type="match status" value="1"/>
</dbReference>
<evidence type="ECO:0000256" key="2">
    <source>
        <dbReference type="ARBA" id="ARBA00023015"/>
    </source>
</evidence>
<feature type="domain" description="Response regulatory" evidence="6">
    <location>
        <begin position="3"/>
        <end position="117"/>
    </location>
</feature>
<dbReference type="EMBL" id="CP137640">
    <property type="protein sequence ID" value="WVX84279.1"/>
    <property type="molecule type" value="Genomic_DNA"/>
</dbReference>
<feature type="modified residue" description="4-aspartylphosphate" evidence="5">
    <location>
        <position position="54"/>
    </location>
</feature>
<evidence type="ECO:0000256" key="3">
    <source>
        <dbReference type="ARBA" id="ARBA00023125"/>
    </source>
</evidence>
<evidence type="ECO:0000259" key="6">
    <source>
        <dbReference type="PROSITE" id="PS50110"/>
    </source>
</evidence>
<dbReference type="InterPro" id="IPR011006">
    <property type="entry name" value="CheY-like_superfamily"/>
</dbReference>
<dbReference type="InterPro" id="IPR001789">
    <property type="entry name" value="Sig_transdc_resp-reg_receiver"/>
</dbReference>
<accession>A0ABZ2CKE4</accession>
<protein>
    <submittedName>
        <fullName evidence="7">Response regulator transcription factor</fullName>
    </submittedName>
</protein>
<keyword evidence="8" id="KW-1185">Reference proteome</keyword>
<dbReference type="Proteomes" id="UP001357223">
    <property type="component" value="Chromosome"/>
</dbReference>
<dbReference type="InterPro" id="IPR039420">
    <property type="entry name" value="WalR-like"/>
</dbReference>
<keyword evidence="1 5" id="KW-0597">Phosphoprotein</keyword>
<dbReference type="RefSeq" id="WP_338453152.1">
    <property type="nucleotide sequence ID" value="NZ_CP137640.1"/>
</dbReference>
<name>A0ABZ2CKE4_9BACI</name>
<keyword evidence="4" id="KW-0804">Transcription</keyword>
<dbReference type="Pfam" id="PF00072">
    <property type="entry name" value="Response_reg"/>
    <property type="match status" value="1"/>
</dbReference>